<evidence type="ECO:0000256" key="3">
    <source>
        <dbReference type="ARBA" id="ARBA00023163"/>
    </source>
</evidence>
<dbReference type="PANTHER" id="PTHR30055">
    <property type="entry name" value="HTH-TYPE TRANSCRIPTIONAL REGULATOR RUTR"/>
    <property type="match status" value="1"/>
</dbReference>
<sequence length="223" mass="25119">MDDVNQQQEIASEDRLNMRSAGLQNRSRERVEQILAAAEALVVETGIEGLKMRELARRARLPIASLYHYFPSSSSIVRAMAIRHLDDVRAVLGRELEKVVDPSMPIDRRAYTADSLVRTVLDHLLRTPASATIWDSLRSSPELRQLDMEDTATNARALEPYLRWVAPDLREERIPMLMMVILEALQANVIVIMHSPTDMHANLIDALADMLTATLKGLQTLQA</sequence>
<dbReference type="InterPro" id="IPR001647">
    <property type="entry name" value="HTH_TetR"/>
</dbReference>
<dbReference type="SUPFAM" id="SSF46689">
    <property type="entry name" value="Homeodomain-like"/>
    <property type="match status" value="1"/>
</dbReference>
<evidence type="ECO:0000256" key="4">
    <source>
        <dbReference type="PROSITE-ProRule" id="PRU00335"/>
    </source>
</evidence>
<keyword evidence="3" id="KW-0804">Transcription</keyword>
<dbReference type="InterPro" id="IPR050109">
    <property type="entry name" value="HTH-type_TetR-like_transc_reg"/>
</dbReference>
<evidence type="ECO:0000259" key="5">
    <source>
        <dbReference type="PROSITE" id="PS50977"/>
    </source>
</evidence>
<evidence type="ECO:0000256" key="1">
    <source>
        <dbReference type="ARBA" id="ARBA00023015"/>
    </source>
</evidence>
<accession>A0ABX5NMH6</accession>
<evidence type="ECO:0000313" key="7">
    <source>
        <dbReference type="Proteomes" id="UP000247536"/>
    </source>
</evidence>
<dbReference type="PRINTS" id="PR00455">
    <property type="entry name" value="HTHTETR"/>
</dbReference>
<dbReference type="InterPro" id="IPR009057">
    <property type="entry name" value="Homeodomain-like_sf"/>
</dbReference>
<reference evidence="6 7" key="1">
    <citation type="submission" date="2018-06" db="EMBL/GenBank/DDBJ databases">
        <title>Rhizobium wuzhouense sp. nov., isolated from roots of Oryza officinalis.</title>
        <authorList>
            <person name="Yuan T."/>
        </authorList>
    </citation>
    <scope>NUCLEOTIDE SEQUENCE [LARGE SCALE GENOMIC DNA]</scope>
    <source>
        <strain evidence="6 7">W44</strain>
    </source>
</reference>
<dbReference type="InterPro" id="IPR041669">
    <property type="entry name" value="TetR_C_15"/>
</dbReference>
<name>A0ABX5NMH6_9HYPH</name>
<dbReference type="PANTHER" id="PTHR30055:SF234">
    <property type="entry name" value="HTH-TYPE TRANSCRIPTIONAL REGULATOR BETI"/>
    <property type="match status" value="1"/>
</dbReference>
<dbReference type="RefSeq" id="WP_110793954.1">
    <property type="nucleotide sequence ID" value="NZ_QJRY01000012.1"/>
</dbReference>
<dbReference type="PROSITE" id="PS50977">
    <property type="entry name" value="HTH_TETR_2"/>
    <property type="match status" value="1"/>
</dbReference>
<gene>
    <name evidence="6" type="ORF">DMY87_22850</name>
</gene>
<keyword evidence="7" id="KW-1185">Reference proteome</keyword>
<evidence type="ECO:0000256" key="2">
    <source>
        <dbReference type="ARBA" id="ARBA00023125"/>
    </source>
</evidence>
<proteinExistence type="predicted"/>
<keyword evidence="1" id="KW-0805">Transcription regulation</keyword>
<protein>
    <recommendedName>
        <fullName evidence="5">HTH tetR-type domain-containing protein</fullName>
    </recommendedName>
</protein>
<evidence type="ECO:0000313" key="6">
    <source>
        <dbReference type="EMBL" id="PYB69868.1"/>
    </source>
</evidence>
<organism evidence="6 7">
    <name type="scientific">Rhizobium wuzhouense</name>
    <dbReference type="NCBI Taxonomy" id="1986026"/>
    <lineage>
        <taxon>Bacteria</taxon>
        <taxon>Pseudomonadati</taxon>
        <taxon>Pseudomonadota</taxon>
        <taxon>Alphaproteobacteria</taxon>
        <taxon>Hyphomicrobiales</taxon>
        <taxon>Rhizobiaceae</taxon>
        <taxon>Rhizobium/Agrobacterium group</taxon>
        <taxon>Rhizobium</taxon>
    </lineage>
</organism>
<feature type="DNA-binding region" description="H-T-H motif" evidence="4">
    <location>
        <begin position="51"/>
        <end position="70"/>
    </location>
</feature>
<dbReference type="Proteomes" id="UP000247536">
    <property type="component" value="Unassembled WGS sequence"/>
</dbReference>
<dbReference type="Pfam" id="PF17918">
    <property type="entry name" value="TetR_C_15"/>
    <property type="match status" value="1"/>
</dbReference>
<dbReference type="EMBL" id="QJRY01000012">
    <property type="protein sequence ID" value="PYB69868.1"/>
    <property type="molecule type" value="Genomic_DNA"/>
</dbReference>
<feature type="domain" description="HTH tetR-type" evidence="5">
    <location>
        <begin position="28"/>
        <end position="88"/>
    </location>
</feature>
<comment type="caution">
    <text evidence="6">The sequence shown here is derived from an EMBL/GenBank/DDBJ whole genome shotgun (WGS) entry which is preliminary data.</text>
</comment>
<keyword evidence="2 4" id="KW-0238">DNA-binding</keyword>
<dbReference type="Gene3D" id="1.10.357.10">
    <property type="entry name" value="Tetracycline Repressor, domain 2"/>
    <property type="match status" value="1"/>
</dbReference>
<dbReference type="Pfam" id="PF00440">
    <property type="entry name" value="TetR_N"/>
    <property type="match status" value="1"/>
</dbReference>